<evidence type="ECO:0000256" key="1">
    <source>
        <dbReference type="SAM" id="MobiDB-lite"/>
    </source>
</evidence>
<evidence type="ECO:0000313" key="2">
    <source>
        <dbReference type="EMBL" id="KAG0503915.1"/>
    </source>
</evidence>
<accession>A0A835S409</accession>
<feature type="compositionally biased region" description="Basic and acidic residues" evidence="1">
    <location>
        <begin position="140"/>
        <end position="149"/>
    </location>
</feature>
<organism evidence="2 3">
    <name type="scientific">Vanilla planifolia</name>
    <name type="common">Vanilla</name>
    <dbReference type="NCBI Taxonomy" id="51239"/>
    <lineage>
        <taxon>Eukaryota</taxon>
        <taxon>Viridiplantae</taxon>
        <taxon>Streptophyta</taxon>
        <taxon>Embryophyta</taxon>
        <taxon>Tracheophyta</taxon>
        <taxon>Spermatophyta</taxon>
        <taxon>Magnoliopsida</taxon>
        <taxon>Liliopsida</taxon>
        <taxon>Asparagales</taxon>
        <taxon>Orchidaceae</taxon>
        <taxon>Vanilloideae</taxon>
        <taxon>Vanilleae</taxon>
        <taxon>Vanilla</taxon>
    </lineage>
</organism>
<sequence>MEGKPTYVVQGKQLVEQPDGEEEEKETTTVVETALDEPKLESDQAAKEKQIISIKMEEELYRYADEDEEQAIEPPKIYKPQTISLQIGEKLTSEATTTELATLSPTSLEPIKQDGSPQPLIKQEDKKECDTITMKQIESLYHDLKKPTDQKSLPTQMPGQTRKKHPQVQKVKEQILKEHESLEAPLLVKEIEENDQKKKSQPIPCHNNVVLEESQWTEELPDDMQKVEGICGTKKKVVDRCKKEKPRSRGRCTCRSRRQRPSFPLPPSSLFASSAFIFSNKSIVMLSTSTAFHMLLPLLTTANITLAHYAASKPQAGVQKLYVPAA</sequence>
<comment type="caution">
    <text evidence="2">The sequence shown here is derived from an EMBL/GenBank/DDBJ whole genome shotgun (WGS) entry which is preliminary data.</text>
</comment>
<feature type="region of interest" description="Disordered" evidence="1">
    <location>
        <begin position="140"/>
        <end position="168"/>
    </location>
</feature>
<proteinExistence type="predicted"/>
<feature type="compositionally biased region" description="Low complexity" evidence="1">
    <location>
        <begin position="100"/>
        <end position="109"/>
    </location>
</feature>
<name>A0A835S409_VANPL</name>
<evidence type="ECO:0000313" key="3">
    <source>
        <dbReference type="Proteomes" id="UP000639772"/>
    </source>
</evidence>
<feature type="region of interest" description="Disordered" evidence="1">
    <location>
        <begin position="1"/>
        <end position="31"/>
    </location>
</feature>
<dbReference type="EMBL" id="JADCNM010000001">
    <property type="protein sequence ID" value="KAG0503915.1"/>
    <property type="molecule type" value="Genomic_DNA"/>
</dbReference>
<protein>
    <submittedName>
        <fullName evidence="2">Uncharacterized protein</fullName>
    </submittedName>
</protein>
<dbReference type="AlphaFoldDB" id="A0A835S409"/>
<feature type="region of interest" description="Disordered" evidence="1">
    <location>
        <begin position="100"/>
        <end position="127"/>
    </location>
</feature>
<reference evidence="2 3" key="1">
    <citation type="journal article" date="2020" name="Nat. Food">
        <title>A phased Vanilla planifolia genome enables genetic improvement of flavour and production.</title>
        <authorList>
            <person name="Hasing T."/>
            <person name="Tang H."/>
            <person name="Brym M."/>
            <person name="Khazi F."/>
            <person name="Huang T."/>
            <person name="Chambers A.H."/>
        </authorList>
    </citation>
    <scope>NUCLEOTIDE SEQUENCE [LARGE SCALE GENOMIC DNA]</scope>
    <source>
        <tissue evidence="2">Leaf</tissue>
    </source>
</reference>
<dbReference type="Proteomes" id="UP000639772">
    <property type="component" value="Chromosome 1"/>
</dbReference>
<gene>
    <name evidence="2" type="ORF">HPP92_003987</name>
</gene>
<feature type="compositionally biased region" description="Polar residues" evidence="1">
    <location>
        <begin position="150"/>
        <end position="159"/>
    </location>
</feature>